<comment type="similarity">
    <text evidence="1">Belongs to the short-chain dehydrogenases/reductases (SDR) family.</text>
</comment>
<dbReference type="PANTHER" id="PTHR24320:SF282">
    <property type="entry name" value="WW DOMAIN-CONTAINING OXIDOREDUCTASE"/>
    <property type="match status" value="1"/>
</dbReference>
<evidence type="ECO:0000313" key="6">
    <source>
        <dbReference type="Proteomes" id="UP000070544"/>
    </source>
</evidence>
<dbReference type="PANTHER" id="PTHR24320">
    <property type="entry name" value="RETINOL DEHYDROGENASE"/>
    <property type="match status" value="1"/>
</dbReference>
<feature type="compositionally biased region" description="Polar residues" evidence="4">
    <location>
        <begin position="310"/>
        <end position="324"/>
    </location>
</feature>
<accession>A0A139APM9</accession>
<organism evidence="5 6">
    <name type="scientific">Gonapodya prolifera (strain JEL478)</name>
    <name type="common">Monoblepharis prolifera</name>
    <dbReference type="NCBI Taxonomy" id="1344416"/>
    <lineage>
        <taxon>Eukaryota</taxon>
        <taxon>Fungi</taxon>
        <taxon>Fungi incertae sedis</taxon>
        <taxon>Chytridiomycota</taxon>
        <taxon>Chytridiomycota incertae sedis</taxon>
        <taxon>Monoblepharidomycetes</taxon>
        <taxon>Monoblepharidales</taxon>
        <taxon>Gonapodyaceae</taxon>
        <taxon>Gonapodya</taxon>
    </lineage>
</organism>
<feature type="compositionally biased region" description="Polar residues" evidence="4">
    <location>
        <begin position="332"/>
        <end position="341"/>
    </location>
</feature>
<protein>
    <submittedName>
        <fullName evidence="5">NAD(P)-binding protein</fullName>
    </submittedName>
</protein>
<dbReference type="Gene3D" id="3.40.50.720">
    <property type="entry name" value="NAD(P)-binding Rossmann-like Domain"/>
    <property type="match status" value="1"/>
</dbReference>
<gene>
    <name evidence="5" type="ORF">M427DRAFT_132643</name>
</gene>
<dbReference type="SUPFAM" id="SSF51735">
    <property type="entry name" value="NAD(P)-binding Rossmann-fold domains"/>
    <property type="match status" value="1"/>
</dbReference>
<keyword evidence="2" id="KW-0521">NADP</keyword>
<dbReference type="OrthoDB" id="191139at2759"/>
<dbReference type="InterPro" id="IPR002347">
    <property type="entry name" value="SDR_fam"/>
</dbReference>
<dbReference type="EMBL" id="KQ965741">
    <property type="protein sequence ID" value="KXS18711.1"/>
    <property type="molecule type" value="Genomic_DNA"/>
</dbReference>
<evidence type="ECO:0000313" key="5">
    <source>
        <dbReference type="EMBL" id="KXS18711.1"/>
    </source>
</evidence>
<evidence type="ECO:0000256" key="3">
    <source>
        <dbReference type="ARBA" id="ARBA00023002"/>
    </source>
</evidence>
<dbReference type="GO" id="GO:0016491">
    <property type="term" value="F:oxidoreductase activity"/>
    <property type="evidence" value="ECO:0007669"/>
    <property type="project" value="UniProtKB-KW"/>
</dbReference>
<feature type="region of interest" description="Disordered" evidence="4">
    <location>
        <begin position="309"/>
        <end position="341"/>
    </location>
</feature>
<evidence type="ECO:0000256" key="2">
    <source>
        <dbReference type="ARBA" id="ARBA00022857"/>
    </source>
</evidence>
<dbReference type="AlphaFoldDB" id="A0A139APM9"/>
<dbReference type="STRING" id="1344416.A0A139APM9"/>
<keyword evidence="6" id="KW-1185">Reference proteome</keyword>
<proteinExistence type="inferred from homology"/>
<dbReference type="InterPro" id="IPR036291">
    <property type="entry name" value="NAD(P)-bd_dom_sf"/>
</dbReference>
<sequence>MFSSRRSVTFKYEDVPDLNGQAAVITGASRGLGKATLSALAKKGAHVICIGRNPEKTKAAISEVVQLTGNLKVDYIEAHLTDLKSADKAATSFLAMDLLLHMLILNGGIMSPPTFRLNHFAHVLLIGRFLPVIERTTLAGQPVPVVAVSSTGNIFAPKEGIITDKLNDKDSYAALTRYGETKLANIIAMKELQQRLQKKHGNDVPIYCNSLNPGNVRTELTRSVVPPSLAAVVDLGSKMFLLTPEQDAISSVYLATSPGVVAQSIRGQFYWDQSRTSLPSELHQKADDKELWTTVWEWSEHILKEKLETVPTNEGNETIGSTALGSPELQGRSASTTVPSS</sequence>
<dbReference type="PRINTS" id="PR00081">
    <property type="entry name" value="GDHRDH"/>
</dbReference>
<evidence type="ECO:0000256" key="1">
    <source>
        <dbReference type="ARBA" id="ARBA00006484"/>
    </source>
</evidence>
<evidence type="ECO:0000256" key="4">
    <source>
        <dbReference type="SAM" id="MobiDB-lite"/>
    </source>
</evidence>
<name>A0A139APM9_GONPJ</name>
<reference evidence="5 6" key="1">
    <citation type="journal article" date="2015" name="Genome Biol. Evol.">
        <title>Phylogenomic analyses indicate that early fungi evolved digesting cell walls of algal ancestors of land plants.</title>
        <authorList>
            <person name="Chang Y."/>
            <person name="Wang S."/>
            <person name="Sekimoto S."/>
            <person name="Aerts A.L."/>
            <person name="Choi C."/>
            <person name="Clum A."/>
            <person name="LaButti K.M."/>
            <person name="Lindquist E.A."/>
            <person name="Yee Ngan C."/>
            <person name="Ohm R.A."/>
            <person name="Salamov A.A."/>
            <person name="Grigoriev I.V."/>
            <person name="Spatafora J.W."/>
            <person name="Berbee M.L."/>
        </authorList>
    </citation>
    <scope>NUCLEOTIDE SEQUENCE [LARGE SCALE GENOMIC DNA]</scope>
    <source>
        <strain evidence="5 6">JEL478</strain>
    </source>
</reference>
<dbReference type="Proteomes" id="UP000070544">
    <property type="component" value="Unassembled WGS sequence"/>
</dbReference>
<dbReference type="Pfam" id="PF00106">
    <property type="entry name" value="adh_short"/>
    <property type="match status" value="1"/>
</dbReference>
<keyword evidence="3" id="KW-0560">Oxidoreductase</keyword>